<keyword evidence="2" id="KW-0328">Glycosyltransferase</keyword>
<dbReference type="Pfam" id="PF00535">
    <property type="entry name" value="Glycos_transf_2"/>
    <property type="match status" value="1"/>
</dbReference>
<proteinExistence type="predicted"/>
<evidence type="ECO:0000313" key="2">
    <source>
        <dbReference type="EMBL" id="MDJ1497080.1"/>
    </source>
</evidence>
<dbReference type="EC" id="2.4.-.-" evidence="2"/>
<dbReference type="InterPro" id="IPR001173">
    <property type="entry name" value="Glyco_trans_2-like"/>
</dbReference>
<dbReference type="PANTHER" id="PTHR22916:SF3">
    <property type="entry name" value="UDP-GLCNAC:BETAGAL BETA-1,3-N-ACETYLGLUCOSAMINYLTRANSFERASE-LIKE PROTEIN 1"/>
    <property type="match status" value="1"/>
</dbReference>
<dbReference type="SUPFAM" id="SSF53448">
    <property type="entry name" value="Nucleotide-diphospho-sugar transferases"/>
    <property type="match status" value="1"/>
</dbReference>
<feature type="domain" description="Glycosyltransferase 2-like" evidence="1">
    <location>
        <begin position="12"/>
        <end position="140"/>
    </location>
</feature>
<protein>
    <submittedName>
        <fullName evidence="2">Glycosyltransferase</fullName>
        <ecNumber evidence="2">2.4.-.-</ecNumber>
    </submittedName>
</protein>
<dbReference type="InterPro" id="IPR029044">
    <property type="entry name" value="Nucleotide-diphossugar_trans"/>
</dbReference>
<dbReference type="Proteomes" id="UP001228581">
    <property type="component" value="Unassembled WGS sequence"/>
</dbReference>
<sequence length="330" mass="38554">MLISKDSDPLVTIICLCYNHERFIAEALQSVMDQTYQQIQLIVVDDFSKDGSVSVITNFLKRYPSITFLQLPQNMGMTKAFNKALTLAEGEFIVDFAGDDVLHPERIEKQVRSFQQLDNSYGVVFSDAWLTDKNSKVIGTFYKRSPDGTLLEKVPSGNIYLETLHRYCVCAPTIMSRKMVYEDLKGYDETLVYEDFDFFVRSTRKYNYWYQDELLTYYRQSPESESKQFYRKRYNPHLASTLAVCRKAYGQNISEAENEALAHRVRYLLRQSFFTENFSLVKDYLDLLHAMRRSDIISQSIAALARLRIRTGFLFFSYMKFRHLVSGKSK</sequence>
<keyword evidence="3" id="KW-1185">Reference proteome</keyword>
<gene>
    <name evidence="2" type="ORF">QNI19_29350</name>
</gene>
<evidence type="ECO:0000259" key="1">
    <source>
        <dbReference type="Pfam" id="PF00535"/>
    </source>
</evidence>
<keyword evidence="2" id="KW-0808">Transferase</keyword>
<evidence type="ECO:0000313" key="3">
    <source>
        <dbReference type="Proteomes" id="UP001228581"/>
    </source>
</evidence>
<dbReference type="GO" id="GO:0016757">
    <property type="term" value="F:glycosyltransferase activity"/>
    <property type="evidence" value="ECO:0007669"/>
    <property type="project" value="UniProtKB-KW"/>
</dbReference>
<dbReference type="RefSeq" id="WP_314002376.1">
    <property type="nucleotide sequence ID" value="NZ_JASJOR010000004.1"/>
</dbReference>
<accession>A0ABT7CTQ3</accession>
<name>A0ABT7CTQ3_9BACT</name>
<comment type="caution">
    <text evidence="2">The sequence shown here is derived from an EMBL/GenBank/DDBJ whole genome shotgun (WGS) entry which is preliminary data.</text>
</comment>
<dbReference type="Gene3D" id="3.90.550.10">
    <property type="entry name" value="Spore Coat Polysaccharide Biosynthesis Protein SpsA, Chain A"/>
    <property type="match status" value="1"/>
</dbReference>
<dbReference type="PANTHER" id="PTHR22916">
    <property type="entry name" value="GLYCOSYLTRANSFERASE"/>
    <property type="match status" value="1"/>
</dbReference>
<reference evidence="2 3" key="1">
    <citation type="submission" date="2023-05" db="EMBL/GenBank/DDBJ databases">
        <authorList>
            <person name="Zhang X."/>
        </authorList>
    </citation>
    <scope>NUCLEOTIDE SEQUENCE [LARGE SCALE GENOMIC DNA]</scope>
    <source>
        <strain evidence="2 3">DM2B3-1</strain>
    </source>
</reference>
<dbReference type="EMBL" id="JASJOT010000028">
    <property type="protein sequence ID" value="MDJ1497080.1"/>
    <property type="molecule type" value="Genomic_DNA"/>
</dbReference>
<organism evidence="2 3">
    <name type="scientific">Xanthocytophaga flava</name>
    <dbReference type="NCBI Taxonomy" id="3048013"/>
    <lineage>
        <taxon>Bacteria</taxon>
        <taxon>Pseudomonadati</taxon>
        <taxon>Bacteroidota</taxon>
        <taxon>Cytophagia</taxon>
        <taxon>Cytophagales</taxon>
        <taxon>Rhodocytophagaceae</taxon>
        <taxon>Xanthocytophaga</taxon>
    </lineage>
</organism>